<evidence type="ECO:0000313" key="2">
    <source>
        <dbReference type="Proteomes" id="UP000299102"/>
    </source>
</evidence>
<comment type="caution">
    <text evidence="1">The sequence shown here is derived from an EMBL/GenBank/DDBJ whole genome shotgun (WGS) entry which is preliminary data.</text>
</comment>
<name>A0A4C1XIH5_EUMVA</name>
<reference evidence="1 2" key="1">
    <citation type="journal article" date="2019" name="Commun. Biol.">
        <title>The bagworm genome reveals a unique fibroin gene that provides high tensile strength.</title>
        <authorList>
            <person name="Kono N."/>
            <person name="Nakamura H."/>
            <person name="Ohtoshi R."/>
            <person name="Tomita M."/>
            <person name="Numata K."/>
            <person name="Arakawa K."/>
        </authorList>
    </citation>
    <scope>NUCLEOTIDE SEQUENCE [LARGE SCALE GENOMIC DNA]</scope>
</reference>
<dbReference type="EMBL" id="BGZK01000855">
    <property type="protein sequence ID" value="GBP62973.1"/>
    <property type="molecule type" value="Genomic_DNA"/>
</dbReference>
<evidence type="ECO:0000313" key="1">
    <source>
        <dbReference type="EMBL" id="GBP62973.1"/>
    </source>
</evidence>
<keyword evidence="2" id="KW-1185">Reference proteome</keyword>
<accession>A0A4C1XIH5</accession>
<protein>
    <submittedName>
        <fullName evidence="1">Uncharacterized protein</fullName>
    </submittedName>
</protein>
<dbReference type="AlphaFoldDB" id="A0A4C1XIH5"/>
<organism evidence="1 2">
    <name type="scientific">Eumeta variegata</name>
    <name type="common">Bagworm moth</name>
    <name type="synonym">Eumeta japonica</name>
    <dbReference type="NCBI Taxonomy" id="151549"/>
    <lineage>
        <taxon>Eukaryota</taxon>
        <taxon>Metazoa</taxon>
        <taxon>Ecdysozoa</taxon>
        <taxon>Arthropoda</taxon>
        <taxon>Hexapoda</taxon>
        <taxon>Insecta</taxon>
        <taxon>Pterygota</taxon>
        <taxon>Neoptera</taxon>
        <taxon>Endopterygota</taxon>
        <taxon>Lepidoptera</taxon>
        <taxon>Glossata</taxon>
        <taxon>Ditrysia</taxon>
        <taxon>Tineoidea</taxon>
        <taxon>Psychidae</taxon>
        <taxon>Oiketicinae</taxon>
        <taxon>Eumeta</taxon>
    </lineage>
</organism>
<dbReference type="Proteomes" id="UP000299102">
    <property type="component" value="Unassembled WGS sequence"/>
</dbReference>
<sequence>MIPKKTMTDDKKPLLQEHVMLSLLRIDDDENTRCDLSIRTISVVWLKSKNANLKKKNCERTMWLGREVVKYFT</sequence>
<gene>
    <name evidence="1" type="ORF">EVAR_44026_1</name>
</gene>
<proteinExistence type="predicted"/>